<keyword evidence="2" id="KW-1185">Reference proteome</keyword>
<dbReference type="PANTHER" id="PTHR36617">
    <property type="entry name" value="PROTEIN, PUTATIVE-RELATED"/>
    <property type="match status" value="1"/>
</dbReference>
<name>A0A7N2LHR2_QUELO</name>
<dbReference type="PANTHER" id="PTHR36617:SF15">
    <property type="entry name" value="REVERSE TRANSCRIPTASE ZINC-BINDING DOMAIN-CONTAINING PROTEIN"/>
    <property type="match status" value="1"/>
</dbReference>
<accession>A0A7N2LHR2</accession>
<protein>
    <recommendedName>
        <fullName evidence="3">Reverse transcriptase domain-containing protein</fullName>
    </recommendedName>
</protein>
<organism evidence="1 2">
    <name type="scientific">Quercus lobata</name>
    <name type="common">Valley oak</name>
    <dbReference type="NCBI Taxonomy" id="97700"/>
    <lineage>
        <taxon>Eukaryota</taxon>
        <taxon>Viridiplantae</taxon>
        <taxon>Streptophyta</taxon>
        <taxon>Embryophyta</taxon>
        <taxon>Tracheophyta</taxon>
        <taxon>Spermatophyta</taxon>
        <taxon>Magnoliopsida</taxon>
        <taxon>eudicotyledons</taxon>
        <taxon>Gunneridae</taxon>
        <taxon>Pentapetalae</taxon>
        <taxon>rosids</taxon>
        <taxon>fabids</taxon>
        <taxon>Fagales</taxon>
        <taxon>Fagaceae</taxon>
        <taxon>Quercus</taxon>
    </lineage>
</organism>
<dbReference type="InParanoid" id="A0A7N2LHR2"/>
<sequence>MSFKKQQLWNKLNDLDVREETHPLTTKEKLEQVNLCTDIEKLTLLEEISCMIANCITQFFLNLYSQQQVVRPFPEVLVFLRISDANANWLDRPFEEFEKSLNATFITLIPKKNAAIEVKDFRPISLDPILIANECLNSRLKIGFPGLLCKLDVEKAFDHVNVGFLMQLLEQDEFSTKWRQGFRQGDPLSLLLFVLVMEALGRMLDKAIREGHMSSFGVGRLKGRSLVVSHLLFVNDTLTFCDANMDQGWPFFPRLILYEIRDGSSVKFWQDHWCGEISLAVSYPKLFRFCRDKEVSVAKLMKFDNGVLFWDVSFFRGVHAWELKALADFMDTIYGASVKEFGYAAIYSGASSMLARQTWSSLKWVFLVKVDENQRAPLKDPWHIPVGPSLAQDPKRSKK</sequence>
<evidence type="ECO:0008006" key="3">
    <source>
        <dbReference type="Google" id="ProtNLM"/>
    </source>
</evidence>
<dbReference type="EnsemblPlants" id="QL04p055510:mrna">
    <property type="protein sequence ID" value="QL04p055510:mrna"/>
    <property type="gene ID" value="QL04p055510"/>
</dbReference>
<dbReference type="AlphaFoldDB" id="A0A7N2LHR2"/>
<reference evidence="1" key="2">
    <citation type="submission" date="2021-01" db="UniProtKB">
        <authorList>
            <consortium name="EnsemblPlants"/>
        </authorList>
    </citation>
    <scope>IDENTIFICATION</scope>
</reference>
<dbReference type="EMBL" id="LRBV02000004">
    <property type="status" value="NOT_ANNOTATED_CDS"/>
    <property type="molecule type" value="Genomic_DNA"/>
</dbReference>
<dbReference type="Gramene" id="QL04p055510:mrna">
    <property type="protein sequence ID" value="QL04p055510:mrna"/>
    <property type="gene ID" value="QL04p055510"/>
</dbReference>
<dbReference type="Proteomes" id="UP000594261">
    <property type="component" value="Chromosome 4"/>
</dbReference>
<evidence type="ECO:0000313" key="1">
    <source>
        <dbReference type="EnsemblPlants" id="QL04p055510:mrna"/>
    </source>
</evidence>
<reference evidence="1 2" key="1">
    <citation type="journal article" date="2016" name="G3 (Bethesda)">
        <title>First Draft Assembly and Annotation of the Genome of a California Endemic Oak Quercus lobata Nee (Fagaceae).</title>
        <authorList>
            <person name="Sork V.L."/>
            <person name="Fitz-Gibbon S.T."/>
            <person name="Puiu D."/>
            <person name="Crepeau M."/>
            <person name="Gugger P.F."/>
            <person name="Sherman R."/>
            <person name="Stevens K."/>
            <person name="Langley C.H."/>
            <person name="Pellegrini M."/>
            <person name="Salzberg S.L."/>
        </authorList>
    </citation>
    <scope>NUCLEOTIDE SEQUENCE [LARGE SCALE GENOMIC DNA]</scope>
    <source>
        <strain evidence="1 2">cv. SW786</strain>
    </source>
</reference>
<evidence type="ECO:0000313" key="2">
    <source>
        <dbReference type="Proteomes" id="UP000594261"/>
    </source>
</evidence>
<proteinExistence type="predicted"/>